<keyword evidence="3 9" id="KW-0808">Transferase</keyword>
<evidence type="ECO:0000313" key="12">
    <source>
        <dbReference type="EMBL" id="KAF5400229.1"/>
    </source>
</evidence>
<keyword evidence="5 9" id="KW-0479">Metal-binding</keyword>
<evidence type="ECO:0000256" key="8">
    <source>
        <dbReference type="ARBA" id="ARBA00047326"/>
    </source>
</evidence>
<dbReference type="GO" id="GO:0005739">
    <property type="term" value="C:mitochondrion"/>
    <property type="evidence" value="ECO:0007669"/>
    <property type="project" value="UniProtKB-SubCell"/>
</dbReference>
<dbReference type="PANTHER" id="PTHR10949">
    <property type="entry name" value="LIPOYL SYNTHASE"/>
    <property type="match status" value="1"/>
</dbReference>
<dbReference type="SFLD" id="SFLDF00271">
    <property type="entry name" value="lipoyl_synthase"/>
    <property type="match status" value="1"/>
</dbReference>
<protein>
    <recommendedName>
        <fullName evidence="9">Lipoyl synthase, mitochondrial</fullName>
        <ecNumber evidence="9">2.8.1.8</ecNumber>
    </recommendedName>
    <alternativeName>
        <fullName evidence="9">Lipoate synthase</fullName>
        <shortName evidence="9">LS</shortName>
        <shortName evidence="9">Lip-syn</shortName>
    </alternativeName>
    <alternativeName>
        <fullName evidence="9">Lipoic acid synthase</fullName>
    </alternativeName>
</protein>
<dbReference type="InterPro" id="IPR013785">
    <property type="entry name" value="Aldolase_TIM"/>
</dbReference>
<dbReference type="Proteomes" id="UP000748531">
    <property type="component" value="Unassembled WGS sequence"/>
</dbReference>
<dbReference type="NCBIfam" id="NF009544">
    <property type="entry name" value="PRK12928.1"/>
    <property type="match status" value="1"/>
</dbReference>
<comment type="cofactor">
    <cofactor evidence="9">
        <name>[4Fe-4S] cluster</name>
        <dbReference type="ChEBI" id="CHEBI:49883"/>
    </cofactor>
    <text evidence="9">Binds 2 [4Fe-4S] clusters per subunit. One cluster is coordinated with 3 cysteines and an exchangeable S-adenosyl-L-methionine.</text>
</comment>
<evidence type="ECO:0000256" key="1">
    <source>
        <dbReference type="ARBA" id="ARBA00004173"/>
    </source>
</evidence>
<keyword evidence="6 9" id="KW-0408">Iron</keyword>
<dbReference type="InterPro" id="IPR058240">
    <property type="entry name" value="rSAM_sf"/>
</dbReference>
<comment type="pathway">
    <text evidence="9">Protein modification; protein lipoylation via endogenous pathway; protein N(6)-(lipoyl)lysine from octanoyl-[acyl-carrier-protein]: step 2/2.</text>
</comment>
<dbReference type="GO" id="GO:0016992">
    <property type="term" value="F:lipoate synthase activity"/>
    <property type="evidence" value="ECO:0007669"/>
    <property type="project" value="UniProtKB-UniRule"/>
</dbReference>
<comment type="subcellular location">
    <subcellularLocation>
        <location evidence="1 9">Mitochondrion</location>
    </subcellularLocation>
</comment>
<evidence type="ECO:0000256" key="9">
    <source>
        <dbReference type="HAMAP-Rule" id="MF_03123"/>
    </source>
</evidence>
<feature type="binding site" evidence="9">
    <location>
        <position position="189"/>
    </location>
    <ligand>
        <name>[4Fe-4S] cluster</name>
        <dbReference type="ChEBI" id="CHEBI:49883"/>
        <label>1</label>
    </ligand>
</feature>
<keyword evidence="9" id="KW-0496">Mitochondrion</keyword>
<dbReference type="Pfam" id="PF16881">
    <property type="entry name" value="LIAS_N"/>
    <property type="match status" value="1"/>
</dbReference>
<name>A0A8J4TJG3_9TREM</name>
<keyword evidence="2 9" id="KW-0004">4Fe-4S</keyword>
<feature type="binding site" evidence="9">
    <location>
        <position position="194"/>
    </location>
    <ligand>
        <name>[4Fe-4S] cluster</name>
        <dbReference type="ChEBI" id="CHEBI:49883"/>
        <label>1</label>
    </ligand>
</feature>
<comment type="catalytic activity">
    <reaction evidence="8 9">
        <text>[[Fe-S] cluster scaffold protein carrying a second [4Fe-4S](2+) cluster] + N(6)-octanoyl-L-lysyl-[protein] + 2 oxidized [2Fe-2S]-[ferredoxin] + 2 S-adenosyl-L-methionine + 4 H(+) = [[Fe-S] cluster scaffold protein] + N(6)-[(R)-dihydrolipoyl]-L-lysyl-[protein] + 4 Fe(3+) + 2 hydrogen sulfide + 2 5'-deoxyadenosine + 2 L-methionine + 2 reduced [2Fe-2S]-[ferredoxin]</text>
        <dbReference type="Rhea" id="RHEA:16585"/>
        <dbReference type="Rhea" id="RHEA-COMP:9928"/>
        <dbReference type="Rhea" id="RHEA-COMP:10000"/>
        <dbReference type="Rhea" id="RHEA-COMP:10001"/>
        <dbReference type="Rhea" id="RHEA-COMP:10475"/>
        <dbReference type="Rhea" id="RHEA-COMP:14568"/>
        <dbReference type="Rhea" id="RHEA-COMP:14569"/>
        <dbReference type="ChEBI" id="CHEBI:15378"/>
        <dbReference type="ChEBI" id="CHEBI:17319"/>
        <dbReference type="ChEBI" id="CHEBI:29034"/>
        <dbReference type="ChEBI" id="CHEBI:29919"/>
        <dbReference type="ChEBI" id="CHEBI:33722"/>
        <dbReference type="ChEBI" id="CHEBI:33737"/>
        <dbReference type="ChEBI" id="CHEBI:33738"/>
        <dbReference type="ChEBI" id="CHEBI:57844"/>
        <dbReference type="ChEBI" id="CHEBI:59789"/>
        <dbReference type="ChEBI" id="CHEBI:78809"/>
        <dbReference type="ChEBI" id="CHEBI:83100"/>
        <dbReference type="EC" id="2.8.1.8"/>
    </reaction>
</comment>
<feature type="binding site" evidence="9">
    <location>
        <position position="445"/>
    </location>
    <ligand>
        <name>[4Fe-4S] cluster</name>
        <dbReference type="ChEBI" id="CHEBI:49883"/>
        <label>1</label>
    </ligand>
</feature>
<proteinExistence type="inferred from homology"/>
<keyword evidence="7 9" id="KW-0411">Iron-sulfur</keyword>
<dbReference type="EC" id="2.8.1.8" evidence="9"/>
<dbReference type="EMBL" id="LUCH01003365">
    <property type="protein sequence ID" value="KAF5400229.1"/>
    <property type="molecule type" value="Genomic_DNA"/>
</dbReference>
<evidence type="ECO:0000313" key="13">
    <source>
        <dbReference type="Proteomes" id="UP000748531"/>
    </source>
</evidence>
<dbReference type="InterPro" id="IPR006638">
    <property type="entry name" value="Elp3/MiaA/NifB-like_rSAM"/>
</dbReference>
<dbReference type="Pfam" id="PF04055">
    <property type="entry name" value="Radical_SAM"/>
    <property type="match status" value="1"/>
</dbReference>
<dbReference type="InterPro" id="IPR003698">
    <property type="entry name" value="Lipoyl_synth"/>
</dbReference>
<dbReference type="UniPathway" id="UPA00538">
    <property type="reaction ID" value="UER00593"/>
</dbReference>
<dbReference type="InterPro" id="IPR007197">
    <property type="entry name" value="rSAM"/>
</dbReference>
<sequence length="463" mass="51667">MMVMAPVGVDGPIEPCKFGPTYLWSPFVMRTLSTRDSPIGAQVVGLVLIDIQNPLTQRNSFMFCTRRFSTLMRTVFPPHVSKLYMQRCLTVRGFFVNSNDRKPTNDDDSHKASFTEFRERISSGPSLREFIESSSPLTQNHPGQDSPSIRGIPGERLRLPNWLKTDIPRGESVTRLTKDLRSLKLHTVCEEARCPNVGECWGGKSNTATATIMIMGDTCTRGCRFCSVKTSRHPPPLDPMEPLNTANAVSKWDVDYIVITTVDRDDLADGGASHIAETIQKIKTQKPSLLLECLVPDFAGNLQSVFTVVDAGPEVYAHNLETVESLQRSVRDHRANYSQSLRMLETAKNHDVQTSCSRKGVPPALVTKSSIMLGLGENDQEVLTALKDLRKAGVDCVTLGQYIQPTKRHLKVKEYVHPRKFDYWAAVGKELGFCYVASGPLVRSSYRAGEFYIANIVRQRSQA</sequence>
<dbReference type="SFLD" id="SFLDS00029">
    <property type="entry name" value="Radical_SAM"/>
    <property type="match status" value="1"/>
</dbReference>
<dbReference type="HAMAP" id="MF_00206">
    <property type="entry name" value="Lipoyl_synth"/>
    <property type="match status" value="1"/>
</dbReference>
<dbReference type="GO" id="GO:0051539">
    <property type="term" value="F:4 iron, 4 sulfur cluster binding"/>
    <property type="evidence" value="ECO:0007669"/>
    <property type="project" value="UniProtKB-UniRule"/>
</dbReference>
<dbReference type="SUPFAM" id="SSF102114">
    <property type="entry name" value="Radical SAM enzymes"/>
    <property type="match status" value="1"/>
</dbReference>
<dbReference type="GO" id="GO:0046872">
    <property type="term" value="F:metal ion binding"/>
    <property type="evidence" value="ECO:0007669"/>
    <property type="project" value="UniProtKB-KW"/>
</dbReference>
<dbReference type="GO" id="GO:0009249">
    <property type="term" value="P:protein lipoylation"/>
    <property type="evidence" value="ECO:0007669"/>
    <property type="project" value="UniProtKB-UniRule"/>
</dbReference>
<evidence type="ECO:0000256" key="10">
    <source>
        <dbReference type="SAM" id="MobiDB-lite"/>
    </source>
</evidence>
<dbReference type="SFLD" id="SFLDG01058">
    <property type="entry name" value="lipoyl_synthase_like"/>
    <property type="match status" value="1"/>
</dbReference>
<gene>
    <name evidence="12" type="ORF">PHET_06248</name>
</gene>
<evidence type="ECO:0000259" key="11">
    <source>
        <dbReference type="PROSITE" id="PS51918"/>
    </source>
</evidence>
<comment type="similarity">
    <text evidence="9">Belongs to the radical SAM superfamily. Lipoyl synthase family.</text>
</comment>
<keyword evidence="4 9" id="KW-0949">S-adenosyl-L-methionine</keyword>
<accession>A0A8J4TJG3</accession>
<evidence type="ECO:0000256" key="2">
    <source>
        <dbReference type="ARBA" id="ARBA00022485"/>
    </source>
</evidence>
<dbReference type="NCBIfam" id="TIGR00510">
    <property type="entry name" value="lipA"/>
    <property type="match status" value="1"/>
</dbReference>
<comment type="function">
    <text evidence="9">Catalyzes the radical-mediated insertion of two sulfur atoms into the C-6 and C-8 positions of the octanoyl moiety bound to the lipoyl domains of lipoate-dependent enzymes, thereby converting the octanoylated domains into lipoylated derivatives.</text>
</comment>
<feature type="domain" description="Radical SAM core" evidence="11">
    <location>
        <begin position="202"/>
        <end position="434"/>
    </location>
</feature>
<feature type="compositionally biased region" description="Polar residues" evidence="10">
    <location>
        <begin position="134"/>
        <end position="147"/>
    </location>
</feature>
<evidence type="ECO:0000256" key="7">
    <source>
        <dbReference type="ARBA" id="ARBA00023014"/>
    </source>
</evidence>
<feature type="binding site" evidence="9">
    <location>
        <position position="226"/>
    </location>
    <ligand>
        <name>[4Fe-4S] cluster</name>
        <dbReference type="ChEBI" id="CHEBI:49883"/>
        <label>2</label>
        <note>4Fe-4S-S-AdoMet</note>
    </ligand>
</feature>
<dbReference type="PANTHER" id="PTHR10949:SF0">
    <property type="entry name" value="LIPOYL SYNTHASE, MITOCHONDRIAL"/>
    <property type="match status" value="1"/>
</dbReference>
<evidence type="ECO:0000256" key="5">
    <source>
        <dbReference type="ARBA" id="ARBA00022723"/>
    </source>
</evidence>
<dbReference type="AlphaFoldDB" id="A0A8J4TJG3"/>
<organism evidence="12 13">
    <name type="scientific">Paragonimus heterotremus</name>
    <dbReference type="NCBI Taxonomy" id="100268"/>
    <lineage>
        <taxon>Eukaryota</taxon>
        <taxon>Metazoa</taxon>
        <taxon>Spiralia</taxon>
        <taxon>Lophotrochozoa</taxon>
        <taxon>Platyhelminthes</taxon>
        <taxon>Trematoda</taxon>
        <taxon>Digenea</taxon>
        <taxon>Plagiorchiida</taxon>
        <taxon>Troglotremata</taxon>
        <taxon>Troglotrematidae</taxon>
        <taxon>Paragonimus</taxon>
    </lineage>
</organism>
<evidence type="ECO:0000256" key="6">
    <source>
        <dbReference type="ARBA" id="ARBA00023004"/>
    </source>
</evidence>
<comment type="caution">
    <text evidence="12">The sequence shown here is derived from an EMBL/GenBank/DDBJ whole genome shotgun (WGS) entry which is preliminary data.</text>
</comment>
<dbReference type="InterPro" id="IPR031691">
    <property type="entry name" value="LIAS_N"/>
</dbReference>
<feature type="region of interest" description="Disordered" evidence="10">
    <location>
        <begin position="134"/>
        <end position="154"/>
    </location>
</feature>
<feature type="binding site" evidence="9">
    <location>
        <position position="223"/>
    </location>
    <ligand>
        <name>[4Fe-4S] cluster</name>
        <dbReference type="ChEBI" id="CHEBI:49883"/>
        <label>2</label>
        <note>4Fe-4S-S-AdoMet</note>
    </ligand>
</feature>
<evidence type="ECO:0000256" key="3">
    <source>
        <dbReference type="ARBA" id="ARBA00022679"/>
    </source>
</evidence>
<dbReference type="NCBIfam" id="NF004019">
    <property type="entry name" value="PRK05481.1"/>
    <property type="match status" value="1"/>
</dbReference>
<feature type="binding site" evidence="9">
    <location>
        <position position="200"/>
    </location>
    <ligand>
        <name>[4Fe-4S] cluster</name>
        <dbReference type="ChEBI" id="CHEBI:49883"/>
        <label>1</label>
    </ligand>
</feature>
<evidence type="ECO:0000256" key="4">
    <source>
        <dbReference type="ARBA" id="ARBA00022691"/>
    </source>
</evidence>
<dbReference type="SMART" id="SM00729">
    <property type="entry name" value="Elp3"/>
    <property type="match status" value="1"/>
</dbReference>
<dbReference type="PROSITE" id="PS51918">
    <property type="entry name" value="RADICAL_SAM"/>
    <property type="match status" value="1"/>
</dbReference>
<dbReference type="Gene3D" id="3.20.20.70">
    <property type="entry name" value="Aldolase class I"/>
    <property type="match status" value="1"/>
</dbReference>
<keyword evidence="13" id="KW-1185">Reference proteome</keyword>
<feature type="binding site" evidence="9">
    <location>
        <position position="219"/>
    </location>
    <ligand>
        <name>[4Fe-4S] cluster</name>
        <dbReference type="ChEBI" id="CHEBI:49883"/>
        <label>2</label>
        <note>4Fe-4S-S-AdoMet</note>
    </ligand>
</feature>
<dbReference type="OrthoDB" id="3231at2759"/>
<reference evidence="12" key="1">
    <citation type="submission" date="2019-05" db="EMBL/GenBank/DDBJ databases">
        <title>Annotation for the trematode Paragonimus heterotremus.</title>
        <authorList>
            <person name="Choi Y.-J."/>
        </authorList>
    </citation>
    <scope>NUCLEOTIDE SEQUENCE</scope>
    <source>
        <strain evidence="12">LC</strain>
    </source>
</reference>